<organism evidence="1 2">
    <name type="scientific">Coemansia linderi</name>
    <dbReference type="NCBI Taxonomy" id="2663919"/>
    <lineage>
        <taxon>Eukaryota</taxon>
        <taxon>Fungi</taxon>
        <taxon>Fungi incertae sedis</taxon>
        <taxon>Zoopagomycota</taxon>
        <taxon>Kickxellomycotina</taxon>
        <taxon>Kickxellomycetes</taxon>
        <taxon>Kickxellales</taxon>
        <taxon>Kickxellaceae</taxon>
        <taxon>Coemansia</taxon>
    </lineage>
</organism>
<proteinExistence type="predicted"/>
<dbReference type="EMBL" id="JANBUK010000124">
    <property type="protein sequence ID" value="KAJ2791592.1"/>
    <property type="molecule type" value="Genomic_DNA"/>
</dbReference>
<name>A0ACC1KLU6_9FUNG</name>
<protein>
    <submittedName>
        <fullName evidence="1">Uncharacterized protein</fullName>
    </submittedName>
</protein>
<gene>
    <name evidence="1" type="ORF">GGI18_001025</name>
</gene>
<evidence type="ECO:0000313" key="1">
    <source>
        <dbReference type="EMBL" id="KAJ2791592.1"/>
    </source>
</evidence>
<comment type="caution">
    <text evidence="1">The sequence shown here is derived from an EMBL/GenBank/DDBJ whole genome shotgun (WGS) entry which is preliminary data.</text>
</comment>
<keyword evidence="2" id="KW-1185">Reference proteome</keyword>
<accession>A0ACC1KLU6</accession>
<sequence>MTTVSDKHIHEKLMKDASLKPVLVEVTDTSGGCGSMFVVTIVSDAFQGVMPIKRHRMVHTILEKEIGKIHAITLSLFPVSQYKAKNPEWVQPPPPQAKLDSASAVTPVIDANQSTAAPGSVPPLPPLPRAA</sequence>
<reference evidence="1" key="1">
    <citation type="submission" date="2022-07" db="EMBL/GenBank/DDBJ databases">
        <title>Phylogenomic reconstructions and comparative analyses of Kickxellomycotina fungi.</title>
        <authorList>
            <person name="Reynolds N.K."/>
            <person name="Stajich J.E."/>
            <person name="Barry K."/>
            <person name="Grigoriev I.V."/>
            <person name="Crous P."/>
            <person name="Smith M.E."/>
        </authorList>
    </citation>
    <scope>NUCLEOTIDE SEQUENCE</scope>
    <source>
        <strain evidence="1">BCRC 34191</strain>
    </source>
</reference>
<dbReference type="Proteomes" id="UP001140066">
    <property type="component" value="Unassembled WGS sequence"/>
</dbReference>
<evidence type="ECO:0000313" key="2">
    <source>
        <dbReference type="Proteomes" id="UP001140066"/>
    </source>
</evidence>